<evidence type="ECO:0000313" key="9">
    <source>
        <dbReference type="EMBL" id="SEO72056.1"/>
    </source>
</evidence>
<feature type="transmembrane region" description="Helical" evidence="5">
    <location>
        <begin position="43"/>
        <end position="61"/>
    </location>
</feature>
<dbReference type="SUPFAM" id="SSF53335">
    <property type="entry name" value="S-adenosyl-L-methionine-dependent methyltransferases"/>
    <property type="match status" value="1"/>
</dbReference>
<reference evidence="9 10" key="1">
    <citation type="submission" date="2016-10" db="EMBL/GenBank/DDBJ databases">
        <authorList>
            <person name="de Groot N.N."/>
        </authorList>
    </citation>
    <scope>NUCLEOTIDE SEQUENCE [LARGE SCALE GENOMIC DNA]</scope>
    <source>
        <strain evidence="9 10">CGMCC 1.6291</strain>
    </source>
</reference>
<organism evidence="9 10">
    <name type="scientific">Aquisalimonas asiatica</name>
    <dbReference type="NCBI Taxonomy" id="406100"/>
    <lineage>
        <taxon>Bacteria</taxon>
        <taxon>Pseudomonadati</taxon>
        <taxon>Pseudomonadota</taxon>
        <taxon>Gammaproteobacteria</taxon>
        <taxon>Chromatiales</taxon>
        <taxon>Ectothiorhodospiraceae</taxon>
        <taxon>Aquisalimonas</taxon>
    </lineage>
</organism>
<keyword evidence="2 5" id="KW-0808">Transferase</keyword>
<sequence length="856" mass="91155">MPRLVLAATAGLFLLSGFAALVYQVLWVRELGLLFGNTAQAAALAIAIFFAGLAAGGWFWGRLAPRVRSPLKVFGLLELGVAATAVGHFVLIDLYHIIYPALNAAAGDTAWATTALRAGLGAIVLFPPAFLMGGTLPMMGQHLVRITGRLATTGTAVYALNTFGSALGALAAGFVLPPLLGFSGAYLLAIGLDLFVGLAAIGLAMGVVLAPTGTRPQEAAAEQPRNARSNTAAAASAGLPARLVALVAFVSGAATLGVEVLWTRLFAQVLQNSVYTYAVVLVAFLLALSLGSLTANALARLRAPAPRQLLLLVLAASGAVIAASPWAFHAVTGGLAYVGAGASWLEYLGAVSVVALLVMVLPGILLGITLPYLLRLMEAARPEPGEILGRLVAANTTGAIIGSLAAGFLLLPWLGVSGSLLVLAALYPALMLPLILREPIPWPHRVIYATPIVAAVAALIAFRTAGPAATTLNADERLLEVIEGTHATAAVIERGEHRLIRVNNFYTLGGTGALESERNQTLIPMMTHPEPRSVFYLGMGTGITAGTSLLFPVERVDVCELLPEVVELAERYFAPWNQGLFDDDRATVRAEDGHHCLRHADTDYDLIISDLFTPWKAGTGNLYTREHYETGRARLAEGGLFVQWLPLYQLTEKELGTIARTMDAVFPQVVMWRGDLFADGSIIALVGTEAGVTVDPDALVAHGRSLADNPALPEDLLQAVNLRFYAGNVSLSGLFDEAPLNTHDRPVVEYQAPRSQRLVQAGEETWMTGSRLGFLYQNLAEQVPPAEDPYLAALEDDAHGYVDAGRHYYFYNVLRMNERHDLAGAQLRQFLALTPFDQPPGDPEAPTTRSSWEEGR</sequence>
<dbReference type="EMBL" id="FOEG01000002">
    <property type="protein sequence ID" value="SEO72056.1"/>
    <property type="molecule type" value="Genomic_DNA"/>
</dbReference>
<dbReference type="PANTHER" id="PTHR43317:SF1">
    <property type="entry name" value="THERMOSPERMINE SYNTHASE ACAULIS5"/>
    <property type="match status" value="1"/>
</dbReference>
<feature type="transmembrane region" description="Helical" evidence="5">
    <location>
        <begin position="416"/>
        <end position="434"/>
    </location>
</feature>
<dbReference type="STRING" id="406100.SAMN04488052_102378"/>
<keyword evidence="5" id="KW-0812">Transmembrane</keyword>
<dbReference type="EC" id="2.5.1.16" evidence="5"/>
<dbReference type="InterPro" id="IPR001045">
    <property type="entry name" value="Spermi_synthase"/>
</dbReference>
<comment type="similarity">
    <text evidence="1 5">Belongs to the spermidine/spermine synthase family.</text>
</comment>
<dbReference type="AlphaFoldDB" id="A0A1H8S0I8"/>
<dbReference type="HAMAP" id="MF_00198">
    <property type="entry name" value="Spermidine_synth"/>
    <property type="match status" value="1"/>
</dbReference>
<feature type="domain" description="PABS" evidence="8">
    <location>
        <begin position="521"/>
        <end position="697"/>
    </location>
</feature>
<feature type="transmembrane region" description="Helical" evidence="5">
    <location>
        <begin position="387"/>
        <end position="410"/>
    </location>
</feature>
<accession>A0A1H8S0I8</accession>
<proteinExistence type="inferred from homology"/>
<dbReference type="UniPathway" id="UPA00248">
    <property type="reaction ID" value="UER00314"/>
</dbReference>
<comment type="catalytic activity">
    <reaction evidence="5">
        <text>S-adenosyl 3-(methylsulfanyl)propylamine + putrescine = S-methyl-5'-thioadenosine + spermidine + H(+)</text>
        <dbReference type="Rhea" id="RHEA:12721"/>
        <dbReference type="ChEBI" id="CHEBI:15378"/>
        <dbReference type="ChEBI" id="CHEBI:17509"/>
        <dbReference type="ChEBI" id="CHEBI:57443"/>
        <dbReference type="ChEBI" id="CHEBI:57834"/>
        <dbReference type="ChEBI" id="CHEBI:326268"/>
        <dbReference type="EC" id="2.5.1.16"/>
    </reaction>
</comment>
<dbReference type="Pfam" id="PF01564">
    <property type="entry name" value="Spermine_synth"/>
    <property type="match status" value="1"/>
</dbReference>
<dbReference type="RefSeq" id="WP_091641144.1">
    <property type="nucleotide sequence ID" value="NZ_FOEG01000002.1"/>
</dbReference>
<evidence type="ECO:0000256" key="2">
    <source>
        <dbReference type="ARBA" id="ARBA00022679"/>
    </source>
</evidence>
<keyword evidence="5" id="KW-1003">Cell membrane</keyword>
<feature type="transmembrane region" description="Helical" evidence="5">
    <location>
        <begin position="348"/>
        <end position="375"/>
    </location>
</feature>
<feature type="transmembrane region" description="Helical" evidence="5">
    <location>
        <begin position="118"/>
        <end position="136"/>
    </location>
</feature>
<dbReference type="CDD" id="cd02440">
    <property type="entry name" value="AdoMet_MTases"/>
    <property type="match status" value="1"/>
</dbReference>
<comment type="function">
    <text evidence="5">Catalyzes the irreversible transfer of a propylamine group from the amino donor S-adenosylmethioninamine (decarboxy-AdoMet) to putrescine (1,4-diaminobutane) to yield spermidine.</text>
</comment>
<feature type="transmembrane region" description="Helical" evidence="5">
    <location>
        <begin position="446"/>
        <end position="465"/>
    </location>
</feature>
<feature type="transmembrane region" description="Helical" evidence="5">
    <location>
        <begin position="157"/>
        <end position="180"/>
    </location>
</feature>
<keyword evidence="5" id="KW-1133">Transmembrane helix</keyword>
<keyword evidence="4 5" id="KW-0620">Polyamine biosynthesis</keyword>
<evidence type="ECO:0000256" key="3">
    <source>
        <dbReference type="ARBA" id="ARBA00023066"/>
    </source>
</evidence>
<feature type="transmembrane region" description="Helical" evidence="5">
    <location>
        <begin position="309"/>
        <end position="328"/>
    </location>
</feature>
<feature type="transmembrane region" description="Helical" evidence="5">
    <location>
        <begin position="73"/>
        <end position="98"/>
    </location>
</feature>
<evidence type="ECO:0000256" key="1">
    <source>
        <dbReference type="ARBA" id="ARBA00007867"/>
    </source>
</evidence>
<feature type="binding site" evidence="5">
    <location>
        <position position="477"/>
    </location>
    <ligand>
        <name>S-methyl-5'-thioadenosine</name>
        <dbReference type="ChEBI" id="CHEBI:17509"/>
    </ligand>
</feature>
<dbReference type="PROSITE" id="PS51006">
    <property type="entry name" value="PABS_2"/>
    <property type="match status" value="1"/>
</dbReference>
<keyword evidence="3 5" id="KW-0745">Spermidine biosynthesis</keyword>
<feature type="binding site" evidence="5">
    <location>
        <position position="560"/>
    </location>
    <ligand>
        <name>S-methyl-5'-thioadenosine</name>
        <dbReference type="ChEBI" id="CHEBI:17509"/>
    </ligand>
</feature>
<comment type="pathway">
    <text evidence="5">Amine and polyamine biosynthesis; spermidine biosynthesis; spermidine from putrescine: step 1/1.</text>
</comment>
<dbReference type="NCBIfam" id="NF037959">
    <property type="entry name" value="MFS_SpdSyn"/>
    <property type="match status" value="1"/>
</dbReference>
<dbReference type="InterPro" id="IPR030374">
    <property type="entry name" value="PABS"/>
</dbReference>
<dbReference type="GO" id="GO:0008295">
    <property type="term" value="P:spermidine biosynthetic process"/>
    <property type="evidence" value="ECO:0007669"/>
    <property type="project" value="UniProtKB-UniRule"/>
</dbReference>
<evidence type="ECO:0000256" key="5">
    <source>
        <dbReference type="HAMAP-Rule" id="MF_00198"/>
    </source>
</evidence>
<comment type="subunit">
    <text evidence="5">Homodimer or homotetramer.</text>
</comment>
<dbReference type="OrthoDB" id="5516475at2"/>
<feature type="transmembrane region" description="Helical" evidence="5">
    <location>
        <begin position="186"/>
        <end position="210"/>
    </location>
</feature>
<feature type="active site" description="Proton acceptor" evidence="5 6">
    <location>
        <position position="610"/>
    </location>
</feature>
<evidence type="ECO:0000256" key="4">
    <source>
        <dbReference type="ARBA" id="ARBA00023115"/>
    </source>
</evidence>
<evidence type="ECO:0000313" key="10">
    <source>
        <dbReference type="Proteomes" id="UP000199657"/>
    </source>
</evidence>
<name>A0A1H8S0I8_9GAMM</name>
<keyword evidence="10" id="KW-1185">Reference proteome</keyword>
<evidence type="ECO:0000256" key="6">
    <source>
        <dbReference type="PROSITE-ProRule" id="PRU00354"/>
    </source>
</evidence>
<evidence type="ECO:0000256" key="7">
    <source>
        <dbReference type="SAM" id="MobiDB-lite"/>
    </source>
</evidence>
<dbReference type="Proteomes" id="UP000199657">
    <property type="component" value="Unassembled WGS sequence"/>
</dbReference>
<dbReference type="CDD" id="cd06174">
    <property type="entry name" value="MFS"/>
    <property type="match status" value="1"/>
</dbReference>
<comment type="subcellular location">
    <subcellularLocation>
        <location evidence="5">Cell membrane</location>
        <topology evidence="5">Multi-pass membrane protein</topology>
    </subcellularLocation>
</comment>
<dbReference type="InterPro" id="IPR029063">
    <property type="entry name" value="SAM-dependent_MTases_sf"/>
</dbReference>
<comment type="caution">
    <text evidence="5">Lacks conserved residue(s) required for the propagation of feature annotation.</text>
</comment>
<feature type="transmembrane region" description="Helical" evidence="5">
    <location>
        <begin position="274"/>
        <end position="297"/>
    </location>
</feature>
<feature type="transmembrane region" description="Helical" evidence="5">
    <location>
        <begin position="231"/>
        <end position="254"/>
    </location>
</feature>
<gene>
    <name evidence="5" type="primary">speE</name>
    <name evidence="9" type="ORF">SAMN04488052_102378</name>
</gene>
<dbReference type="GO" id="GO:0004766">
    <property type="term" value="F:spermidine synthase activity"/>
    <property type="evidence" value="ECO:0007669"/>
    <property type="project" value="UniProtKB-UniRule"/>
</dbReference>
<feature type="binding site" evidence="5">
    <location>
        <begin position="592"/>
        <end position="593"/>
    </location>
    <ligand>
        <name>S-methyl-5'-thioadenosine</name>
        <dbReference type="ChEBI" id="CHEBI:17509"/>
    </ligand>
</feature>
<dbReference type="Gene3D" id="3.40.50.150">
    <property type="entry name" value="Vaccinia Virus protein VP39"/>
    <property type="match status" value="1"/>
</dbReference>
<keyword evidence="5" id="KW-0472">Membrane</keyword>
<dbReference type="PANTHER" id="PTHR43317">
    <property type="entry name" value="THERMOSPERMINE SYNTHASE ACAULIS5"/>
    <property type="match status" value="1"/>
</dbReference>
<dbReference type="GO" id="GO:0005886">
    <property type="term" value="C:plasma membrane"/>
    <property type="evidence" value="ECO:0007669"/>
    <property type="project" value="UniProtKB-SubCell"/>
</dbReference>
<dbReference type="GO" id="GO:0010487">
    <property type="term" value="F:thermospermine synthase activity"/>
    <property type="evidence" value="ECO:0007669"/>
    <property type="project" value="UniProtKB-ARBA"/>
</dbReference>
<evidence type="ECO:0000259" key="8">
    <source>
        <dbReference type="PROSITE" id="PS51006"/>
    </source>
</evidence>
<protein>
    <recommendedName>
        <fullName evidence="5">Polyamine aminopropyltransferase</fullName>
    </recommendedName>
    <alternativeName>
        <fullName evidence="5">Putrescine aminopropyltransferase</fullName>
        <shortName evidence="5">PAPT</shortName>
    </alternativeName>
    <alternativeName>
        <fullName evidence="5">Spermidine synthase</fullName>
        <shortName evidence="5">SPDS</shortName>
        <shortName evidence="5">SPDSY</shortName>
        <ecNumber evidence="5">2.5.1.16</ecNumber>
    </alternativeName>
</protein>
<feature type="region of interest" description="Disordered" evidence="7">
    <location>
        <begin position="834"/>
        <end position="856"/>
    </location>
</feature>